<dbReference type="AlphaFoldDB" id="A0A1I8B5L5"/>
<evidence type="ECO:0000313" key="2">
    <source>
        <dbReference type="WBParaSite" id="MhA1_Contig1425.frz3.gene3"/>
    </source>
</evidence>
<name>A0A1I8B5L5_MELHA</name>
<protein>
    <submittedName>
        <fullName evidence="2">Peptidase_M14 domain-containing protein</fullName>
    </submittedName>
</protein>
<sequence length="133" mass="15688">MPLTSEPDQGLERGQCTKNVNGKDLEWNGFKLYYYHINKTLEFNNDFYGHWYKIFNSLVQSTLDIANMKGTKKKIIKQSEKVLTKRSESINSNYAMISWMTDVIFWYKQYDPLNDRKVYIGLHGLEGCEEEVI</sequence>
<evidence type="ECO:0000313" key="1">
    <source>
        <dbReference type="Proteomes" id="UP000095281"/>
    </source>
</evidence>
<reference evidence="2" key="1">
    <citation type="submission" date="2016-11" db="UniProtKB">
        <authorList>
            <consortium name="WormBaseParasite"/>
        </authorList>
    </citation>
    <scope>IDENTIFICATION</scope>
</reference>
<proteinExistence type="predicted"/>
<dbReference type="Proteomes" id="UP000095281">
    <property type="component" value="Unplaced"/>
</dbReference>
<organism evidence="1 2">
    <name type="scientific">Meloidogyne hapla</name>
    <name type="common">Root-knot nematode worm</name>
    <dbReference type="NCBI Taxonomy" id="6305"/>
    <lineage>
        <taxon>Eukaryota</taxon>
        <taxon>Metazoa</taxon>
        <taxon>Ecdysozoa</taxon>
        <taxon>Nematoda</taxon>
        <taxon>Chromadorea</taxon>
        <taxon>Rhabditida</taxon>
        <taxon>Tylenchina</taxon>
        <taxon>Tylenchomorpha</taxon>
        <taxon>Tylenchoidea</taxon>
        <taxon>Meloidogynidae</taxon>
        <taxon>Meloidogyninae</taxon>
        <taxon>Meloidogyne</taxon>
    </lineage>
</organism>
<dbReference type="WBParaSite" id="MhA1_Contig1425.frz3.gene3">
    <property type="protein sequence ID" value="MhA1_Contig1425.frz3.gene3"/>
    <property type="gene ID" value="MhA1_Contig1425.frz3.gene3"/>
</dbReference>
<keyword evidence="1" id="KW-1185">Reference proteome</keyword>
<accession>A0A1I8B5L5</accession>